<keyword evidence="3 4" id="KW-0040">ANK repeat</keyword>
<dbReference type="InterPro" id="IPR000086">
    <property type="entry name" value="NUDIX_hydrolase_dom"/>
</dbReference>
<evidence type="ECO:0000256" key="2">
    <source>
        <dbReference type="ARBA" id="ARBA00022737"/>
    </source>
</evidence>
<dbReference type="RefSeq" id="WP_012979538.1">
    <property type="nucleotide sequence ID" value="NC_013861.1"/>
</dbReference>
<dbReference type="Proteomes" id="UP000001060">
    <property type="component" value="Chromosome"/>
</dbReference>
<accession>D3HMW6</accession>
<dbReference type="HOGENOM" id="CLU_233572_0_0_6"/>
<sequence>MFSKSNPNNALQSAYAILAKSSFVPGDIILLDLDQTLLWCKKGEKYTQAPMLTHPKLPQLLQSLQNQGVICVGLTARNAQYRKQTQHQLTTLGLSFTLVTKLLAATHFDVQDFSYADGVFYAPEQHIRSTKGIAAASLLHTLKTLDAFTLEQQGLSHKTLARHVFALDDESRNLEAIQQSLCDLKNTLTIEAVETHSVSYAPIFVSNAANATPFPADLSALEFIEHLDGGSGGVYRVQERTTGRQYTFKAHSDVNHLHEELISDALYQAAGCAVPDFAIITAIPACLEDYDIPRNGVYRLAQFICAAKKQDKIFMHKELARHFLVDALLANWDIAVGDFKNVILDQNNRLYRIDNGGALRYRATQGLKQEGSSWSAYYMSELETLRDSSRNKDAAAVYQGLTQEDLKQQHEALLPQVNSLFTTLSHLAQVLNIEHVEELQQLLAARLYDLEIRLHKTPHPYAKAFTSLKANKERSSASILVLSEVQGIPCALLGQRIRHQWYGDLGGKSEIEDGTLMVTAARECAEETGGKIQYSPAQLEQYPSHDLITQHEQKGHTHRMFLAQKSYIPSHDIADAVQKETTQAQEYTDFQWVPVAALLTALHDRNYIHEEHQETLQVDYTSPETGDKHRISLFPPLAKMLQQAPVTNHLQHLMTKNDALVSFPHRTRSHANAYAALSQNSPPRYQNPILLEPQQPHIPAIKVRTVFYGNQSVEERVYPDPAAEQHCVLKNTVRSSVLLNQEIKNKAKENTTPPTSPYPSQSIAHLQGLLETNERSAAHLVPQFFAEKMRSSPMATDVQYQEKLIQIIEAEANHPNHIVLYHATNAHIGFFYDLISKVRSTLVCADIRSLRTFDDVFAGLNDVEAFLQEQCRKQNVSRQELNNYSADYQEKGLSCNFSVFANYNHPTSSSFEYFYTNSTATNNDKKVLVSAFNMLLRYLNIQSVRIQEFIDVYEQHQKDLGAHLYQIFIAQEHVDTLCYFSSFHGRYHNFLQPWQEGMSPEDQHKLAPVITALRQDPQAFAKNQELKRQDSLQVRLFMQPYLMHDPHIVQVSTYKMQKKPKLAQQELAEFAQRIVQELLYKKQGLQVSYQASIQGNTEQTALQRKYAYVVQGEIQQSIRYNRSFNIHLLYQCITSNDTVVFERLLNSLPEGFDLGQELNDFSGRIKEPLLFYALKEQQINMVSLLVNNKCCTSKLLSQKDNQGNTLLTLATRRGATEIAIALLESKYCTAELVTSTPYHNKITTLIEAVRRGNIDLVKALLNSRYCSSKFVAHTNSDEKNALIIAVEKGHARIVKALLESPYCSPEYVAYANSNNVNALLLAISLGHTEIAKSLLESKYCTAELVTSTPYHNKTTTLLEAVNLGNIDLVKTLLNRPFCSPEFLAYENSDNINALVVAISLGHTEIAKALLESKYCTAELVTSASGYYKTTTLIEAVRRGNIDLVKALLNSRYCSSKFVAHTNSDEKNALIIAVEKGHARIVKALLESPYCSPEYVAYANSNNVNALLLAISLGHAEIAKALLESKYCTAELVTSVSGYYKTTTLIEAVRCGNIDLVKTLLNSGYCSPEFVAFENSDNTNALFVAISLRHTEIAKALLESKYCTAELVFASGYYKTTTLIEAVRRGNIDLVKALLNSRYCSPEFVAHTNSDEKNALLLAIIEGHTEIAISLLESKYCTAELVTSTPYHNKTTTLLKAVNLGNIDLVKTLLNSPFCSPEFVAYANEEGNNALIEAAQRGYTDIMKLLLESIYCIAELVAHTNKNGDTALHWVVKKAIKPIIKILLENKHCTSTLVTHANSNGETALHWTAEKGRKEIGDALLNSEHCTQEFVTHINNNGDTALILLASNGRAKVLKAVLDNKYCSPEFVNHANHKGDNALIVAVSNNHRKTLNTLLSHKHCSKKLVTHVNNDGNTALIIAAKVGRIELVKLLLNSNYCSAQFVTHANNQGETALSWAKRKDLTEIVTILEKYNVVEKTSSVIESQNVRFFNRSLQNESSNTMMINQEYSALTGFVQNSKNTYG</sequence>
<dbReference type="InterPro" id="IPR022565">
    <property type="entry name" value="DUF2608"/>
</dbReference>
<reference evidence="6 7" key="1">
    <citation type="journal article" date="2010" name="PLoS Genet.">
        <title>Analysis of the Legionella longbeachae genome and transcriptome uncovers unique strategies to cause Legionnaires' disease.</title>
        <authorList>
            <person name="Cazalet C."/>
            <person name="Gomez-Valero L."/>
            <person name="Rusniok C."/>
            <person name="Lomma M."/>
            <person name="Dervins-Ravault D."/>
            <person name="Newton H."/>
            <person name="Sansom F."/>
            <person name="Jarraud S."/>
            <person name="Zidane N."/>
            <person name="Ma L."/>
            <person name="Bouchier C."/>
            <person name="Etienne J."/>
            <person name="Hartland E."/>
            <person name="Buchrieser C."/>
        </authorList>
    </citation>
    <scope>NUCLEOTIDE SEQUENCE [LARGE SCALE GENOMIC DNA]</scope>
    <source>
        <strain evidence="6 7">NSW150</strain>
    </source>
</reference>
<keyword evidence="7" id="KW-1185">Reference proteome</keyword>
<evidence type="ECO:0000259" key="5">
    <source>
        <dbReference type="PROSITE" id="PS51462"/>
    </source>
</evidence>
<dbReference type="PROSITE" id="PS50088">
    <property type="entry name" value="ANK_REPEAT"/>
    <property type="match status" value="1"/>
</dbReference>
<dbReference type="OrthoDB" id="9806482at2"/>
<evidence type="ECO:0000313" key="7">
    <source>
        <dbReference type="Proteomes" id="UP000001060"/>
    </source>
</evidence>
<evidence type="ECO:0000256" key="3">
    <source>
        <dbReference type="ARBA" id="ARBA00023043"/>
    </source>
</evidence>
<dbReference type="Pfam" id="PF12796">
    <property type="entry name" value="Ank_2"/>
    <property type="match status" value="7"/>
</dbReference>
<dbReference type="SUPFAM" id="SSF48403">
    <property type="entry name" value="Ankyrin repeat"/>
    <property type="match status" value="3"/>
</dbReference>
<proteinExistence type="predicted"/>
<dbReference type="SUPFAM" id="SSF140860">
    <property type="entry name" value="Pseudo ankyrin repeat-like"/>
    <property type="match status" value="1"/>
</dbReference>
<dbReference type="KEGG" id="llo:LLO_3353"/>
<dbReference type="Pfam" id="PF11019">
    <property type="entry name" value="DUF2608"/>
    <property type="match status" value="1"/>
</dbReference>
<evidence type="ECO:0000256" key="4">
    <source>
        <dbReference type="PROSITE-ProRule" id="PRU00023"/>
    </source>
</evidence>
<dbReference type="Gene3D" id="3.90.79.10">
    <property type="entry name" value="Nucleoside Triphosphate Pyrophosphohydrolase"/>
    <property type="match status" value="1"/>
</dbReference>
<dbReference type="PROSITE" id="PS51462">
    <property type="entry name" value="NUDIX"/>
    <property type="match status" value="1"/>
</dbReference>
<dbReference type="CDD" id="cd02883">
    <property type="entry name" value="NUDIX_Hydrolase"/>
    <property type="match status" value="1"/>
</dbReference>
<evidence type="ECO:0000313" key="6">
    <source>
        <dbReference type="EMBL" id="CBJ13815.1"/>
    </source>
</evidence>
<dbReference type="STRING" id="661367.LLO_3353"/>
<dbReference type="PANTHER" id="PTHR24198">
    <property type="entry name" value="ANKYRIN REPEAT AND PROTEIN KINASE DOMAIN-CONTAINING PROTEIN"/>
    <property type="match status" value="1"/>
</dbReference>
<name>D3HMW6_LEGLN</name>
<gene>
    <name evidence="6" type="ordered locus">LLO_3353</name>
</gene>
<dbReference type="InterPro" id="IPR002110">
    <property type="entry name" value="Ankyrin_rpt"/>
</dbReference>
<feature type="repeat" description="ANK" evidence="4">
    <location>
        <begin position="1910"/>
        <end position="1934"/>
    </location>
</feature>
<dbReference type="InterPro" id="IPR015797">
    <property type="entry name" value="NUDIX_hydrolase-like_dom_sf"/>
</dbReference>
<dbReference type="InterPro" id="IPR036770">
    <property type="entry name" value="Ankyrin_rpt-contain_sf"/>
</dbReference>
<dbReference type="PANTHER" id="PTHR24198:SF165">
    <property type="entry name" value="ANKYRIN REPEAT-CONTAINING PROTEIN-RELATED"/>
    <property type="match status" value="1"/>
</dbReference>
<dbReference type="GeneID" id="40927532"/>
<organism evidence="6 7">
    <name type="scientific">Legionella longbeachae serogroup 1 (strain NSW150)</name>
    <dbReference type="NCBI Taxonomy" id="661367"/>
    <lineage>
        <taxon>Bacteria</taxon>
        <taxon>Pseudomonadati</taxon>
        <taxon>Pseudomonadota</taxon>
        <taxon>Gammaproteobacteria</taxon>
        <taxon>Legionellales</taxon>
        <taxon>Legionellaceae</taxon>
        <taxon>Legionella</taxon>
    </lineage>
</organism>
<feature type="domain" description="Nudix hydrolase" evidence="5">
    <location>
        <begin position="472"/>
        <end position="620"/>
    </location>
</feature>
<dbReference type="eggNOG" id="COG0666">
    <property type="taxonomic scope" value="Bacteria"/>
</dbReference>
<dbReference type="SUPFAM" id="SSF55811">
    <property type="entry name" value="Nudix"/>
    <property type="match status" value="1"/>
</dbReference>
<evidence type="ECO:0000256" key="1">
    <source>
        <dbReference type="ARBA" id="ARBA00022729"/>
    </source>
</evidence>
<dbReference type="GO" id="GO:0003824">
    <property type="term" value="F:catalytic activity"/>
    <property type="evidence" value="ECO:0007669"/>
    <property type="project" value="UniProtKB-ARBA"/>
</dbReference>
<dbReference type="EMBL" id="FN650140">
    <property type="protein sequence ID" value="CBJ13815.1"/>
    <property type="molecule type" value="Genomic_DNA"/>
</dbReference>
<keyword evidence="1" id="KW-0732">Signal</keyword>
<keyword evidence="2" id="KW-0677">Repeat</keyword>
<dbReference type="PROSITE" id="PS50297">
    <property type="entry name" value="ANK_REP_REGION"/>
    <property type="match status" value="1"/>
</dbReference>
<dbReference type="Pfam" id="PF00293">
    <property type="entry name" value="NUDIX"/>
    <property type="match status" value="1"/>
</dbReference>
<dbReference type="Gene3D" id="1.25.40.20">
    <property type="entry name" value="Ankyrin repeat-containing domain"/>
    <property type="match status" value="3"/>
</dbReference>
<dbReference type="SMART" id="SM00248">
    <property type="entry name" value="ANK"/>
    <property type="match status" value="22"/>
</dbReference>
<protein>
    <submittedName>
        <fullName evidence="6">Ankyrin repeat protein and nudix protein interaction domain</fullName>
    </submittedName>
</protein>